<evidence type="ECO:0000256" key="5">
    <source>
        <dbReference type="SAM" id="SignalP"/>
    </source>
</evidence>
<dbReference type="PROSITE" id="PS51257">
    <property type="entry name" value="PROKAR_LIPOPROTEIN"/>
    <property type="match status" value="1"/>
</dbReference>
<dbReference type="Gramene" id="HORVU.MOREX.r3.6HG0616190.1">
    <property type="protein sequence ID" value="HORVU.MOREX.r3.6HG0616190.1"/>
    <property type="gene ID" value="HORVU.MOREX.r3.6HG0616190"/>
</dbReference>
<proteinExistence type="inferred from homology"/>
<keyword evidence="3" id="KW-0295">Fungicide</keyword>
<comment type="similarity">
    <text evidence="1">Belongs to the DEFL family.</text>
</comment>
<evidence type="ECO:0000256" key="1">
    <source>
        <dbReference type="ARBA" id="ARBA00006722"/>
    </source>
</evidence>
<feature type="signal peptide" evidence="5">
    <location>
        <begin position="1"/>
        <end position="30"/>
    </location>
</feature>
<evidence type="ECO:0000256" key="2">
    <source>
        <dbReference type="ARBA" id="ARBA00022529"/>
    </source>
</evidence>
<keyword evidence="2" id="KW-0929">Antimicrobial</keyword>
<dbReference type="InterPro" id="IPR010851">
    <property type="entry name" value="DEFL"/>
</dbReference>
<reference evidence="6" key="2">
    <citation type="submission" date="2020-10" db="EMBL/GenBank/DDBJ databases">
        <authorList>
            <person name="Scholz U."/>
            <person name="Mascher M."/>
            <person name="Fiebig A."/>
        </authorList>
    </citation>
    <scope>NUCLEOTIDE SEQUENCE [LARGE SCALE GENOMIC DNA]</scope>
    <source>
        <strain evidence="6">cv. Morex</strain>
    </source>
</reference>
<reference evidence="7" key="1">
    <citation type="journal article" date="2012" name="Nature">
        <title>A physical, genetic and functional sequence assembly of the barley genome.</title>
        <authorList>
            <consortium name="The International Barley Genome Sequencing Consortium"/>
            <person name="Mayer K.F."/>
            <person name="Waugh R."/>
            <person name="Brown J.W."/>
            <person name="Schulman A."/>
            <person name="Langridge P."/>
            <person name="Platzer M."/>
            <person name="Fincher G.B."/>
            <person name="Muehlbauer G.J."/>
            <person name="Sato K."/>
            <person name="Close T.J."/>
            <person name="Wise R.P."/>
            <person name="Stein N."/>
        </authorList>
    </citation>
    <scope>NUCLEOTIDE SEQUENCE [LARGE SCALE GENOMIC DNA]</scope>
    <source>
        <strain evidence="7">cv. Morex</strain>
    </source>
</reference>
<accession>A0A8I6YMD1</accession>
<reference evidence="6" key="3">
    <citation type="submission" date="2022-01" db="UniProtKB">
        <authorList>
            <consortium name="EnsemblPlants"/>
        </authorList>
    </citation>
    <scope>IDENTIFICATION</scope>
    <source>
        <strain evidence="6">subsp. vulgare</strain>
    </source>
</reference>
<keyword evidence="5" id="KW-0732">Signal</keyword>
<evidence type="ECO:0000313" key="6">
    <source>
        <dbReference type="EnsemblPlants" id="HORVU.MOREX.r3.6HG0616190.1"/>
    </source>
</evidence>
<dbReference type="GO" id="GO:0050832">
    <property type="term" value="P:defense response to fungus"/>
    <property type="evidence" value="ECO:0007669"/>
    <property type="project" value="UniProtKB-KW"/>
</dbReference>
<evidence type="ECO:0000256" key="3">
    <source>
        <dbReference type="ARBA" id="ARBA00022577"/>
    </source>
</evidence>
<evidence type="ECO:0000313" key="7">
    <source>
        <dbReference type="Proteomes" id="UP000011116"/>
    </source>
</evidence>
<feature type="chain" id="PRO_5035269159" evidence="5">
    <location>
        <begin position="31"/>
        <end position="89"/>
    </location>
</feature>
<dbReference type="Pfam" id="PF25052">
    <property type="entry name" value="AtDEF-like"/>
    <property type="match status" value="1"/>
</dbReference>
<organism evidence="6 7">
    <name type="scientific">Hordeum vulgare subsp. vulgare</name>
    <name type="common">Domesticated barley</name>
    <dbReference type="NCBI Taxonomy" id="112509"/>
    <lineage>
        <taxon>Eukaryota</taxon>
        <taxon>Viridiplantae</taxon>
        <taxon>Streptophyta</taxon>
        <taxon>Embryophyta</taxon>
        <taxon>Tracheophyta</taxon>
        <taxon>Spermatophyta</taxon>
        <taxon>Magnoliopsida</taxon>
        <taxon>Liliopsida</taxon>
        <taxon>Poales</taxon>
        <taxon>Poaceae</taxon>
        <taxon>BOP clade</taxon>
        <taxon>Pooideae</taxon>
        <taxon>Triticodae</taxon>
        <taxon>Triticeae</taxon>
        <taxon>Hordeinae</taxon>
        <taxon>Hordeum</taxon>
    </lineage>
</organism>
<dbReference type="AlphaFoldDB" id="A0A8I6YMD1"/>
<dbReference type="EnsemblPlants" id="HORVU.MOREX.r3.6HG0616190.1">
    <property type="protein sequence ID" value="HORVU.MOREX.r3.6HG0616190.1"/>
    <property type="gene ID" value="HORVU.MOREX.r3.6HG0616190"/>
</dbReference>
<evidence type="ECO:0000256" key="4">
    <source>
        <dbReference type="ARBA" id="ARBA00022821"/>
    </source>
</evidence>
<keyword evidence="4" id="KW-0611">Plant defense</keyword>
<keyword evidence="7" id="KW-1185">Reference proteome</keyword>
<dbReference type="GO" id="GO:0031640">
    <property type="term" value="P:killing of cells of another organism"/>
    <property type="evidence" value="ECO:0007669"/>
    <property type="project" value="UniProtKB-KW"/>
</dbReference>
<protein>
    <submittedName>
        <fullName evidence="6">Uncharacterized protein</fullName>
    </submittedName>
</protein>
<name>A0A8I6YMD1_HORVV</name>
<sequence>MALTMNKKTTRMCLAALLLVMSTALLSCHATGRGIGVDDWYKFCVAKPSCEKGEPWAITNCKTDCKFLGYDEKKGYCMPDDGGICCCLK</sequence>
<dbReference type="Proteomes" id="UP000011116">
    <property type="component" value="Chromosome 6H"/>
</dbReference>